<evidence type="ECO:0000259" key="2">
    <source>
        <dbReference type="PROSITE" id="PS50106"/>
    </source>
</evidence>
<feature type="region of interest" description="Disordered" evidence="1">
    <location>
        <begin position="424"/>
        <end position="467"/>
    </location>
</feature>
<feature type="domain" description="PDZ" evidence="2">
    <location>
        <begin position="251"/>
        <end position="331"/>
    </location>
</feature>
<name>A0AAN9Y9G5_9HEMI</name>
<accession>A0AAN9Y9G5</accession>
<keyword evidence="4" id="KW-1185">Reference proteome</keyword>
<dbReference type="InterPro" id="IPR001478">
    <property type="entry name" value="PDZ"/>
</dbReference>
<protein>
    <recommendedName>
        <fullName evidence="2">PDZ domain-containing protein</fullName>
    </recommendedName>
</protein>
<evidence type="ECO:0000256" key="1">
    <source>
        <dbReference type="SAM" id="MobiDB-lite"/>
    </source>
</evidence>
<dbReference type="InterPro" id="IPR036034">
    <property type="entry name" value="PDZ_sf"/>
</dbReference>
<dbReference type="GO" id="GO:0016020">
    <property type="term" value="C:membrane"/>
    <property type="evidence" value="ECO:0007669"/>
    <property type="project" value="TreeGrafter"/>
</dbReference>
<dbReference type="SUPFAM" id="SSF50156">
    <property type="entry name" value="PDZ domain-like"/>
    <property type="match status" value="1"/>
</dbReference>
<feature type="compositionally biased region" description="Basic and acidic residues" evidence="1">
    <location>
        <begin position="394"/>
        <end position="407"/>
    </location>
</feature>
<dbReference type="Pfam" id="PF00595">
    <property type="entry name" value="PDZ"/>
    <property type="match status" value="1"/>
</dbReference>
<feature type="region of interest" description="Disordered" evidence="1">
    <location>
        <begin position="364"/>
        <end position="407"/>
    </location>
</feature>
<dbReference type="GO" id="GO:0030140">
    <property type="term" value="C:trans-Golgi network transport vesicle"/>
    <property type="evidence" value="ECO:0007669"/>
    <property type="project" value="TreeGrafter"/>
</dbReference>
<dbReference type="GO" id="GO:0044325">
    <property type="term" value="F:transmembrane transporter binding"/>
    <property type="evidence" value="ECO:0007669"/>
    <property type="project" value="TreeGrafter"/>
</dbReference>
<reference evidence="3 4" key="1">
    <citation type="submission" date="2024-03" db="EMBL/GenBank/DDBJ databases">
        <title>Adaptation during the transition from Ophiocordyceps entomopathogen to insect associate is accompanied by gene loss and intensified selection.</title>
        <authorList>
            <person name="Ward C.M."/>
            <person name="Onetto C.A."/>
            <person name="Borneman A.R."/>
        </authorList>
    </citation>
    <scope>NUCLEOTIDE SEQUENCE [LARGE SCALE GENOMIC DNA]</scope>
    <source>
        <strain evidence="3">AWRI1</strain>
        <tissue evidence="3">Single Adult Female</tissue>
    </source>
</reference>
<evidence type="ECO:0000313" key="3">
    <source>
        <dbReference type="EMBL" id="KAK7602687.1"/>
    </source>
</evidence>
<organism evidence="3 4">
    <name type="scientific">Parthenolecanium corni</name>
    <dbReference type="NCBI Taxonomy" id="536013"/>
    <lineage>
        <taxon>Eukaryota</taxon>
        <taxon>Metazoa</taxon>
        <taxon>Ecdysozoa</taxon>
        <taxon>Arthropoda</taxon>
        <taxon>Hexapoda</taxon>
        <taxon>Insecta</taxon>
        <taxon>Pterygota</taxon>
        <taxon>Neoptera</taxon>
        <taxon>Paraneoptera</taxon>
        <taxon>Hemiptera</taxon>
        <taxon>Sternorrhyncha</taxon>
        <taxon>Coccoidea</taxon>
        <taxon>Coccidae</taxon>
        <taxon>Parthenolecanium</taxon>
    </lineage>
</organism>
<evidence type="ECO:0000313" key="4">
    <source>
        <dbReference type="Proteomes" id="UP001367676"/>
    </source>
</evidence>
<dbReference type="GO" id="GO:0005794">
    <property type="term" value="C:Golgi apparatus"/>
    <property type="evidence" value="ECO:0007669"/>
    <property type="project" value="InterPro"/>
</dbReference>
<dbReference type="GO" id="GO:2000009">
    <property type="term" value="P:negative regulation of protein localization to cell surface"/>
    <property type="evidence" value="ECO:0007669"/>
    <property type="project" value="TreeGrafter"/>
</dbReference>
<dbReference type="SMART" id="SM00228">
    <property type="entry name" value="PDZ"/>
    <property type="match status" value="1"/>
</dbReference>
<comment type="caution">
    <text evidence="3">The sequence shown here is derived from an EMBL/GenBank/DDBJ whole genome shotgun (WGS) entry which is preliminary data.</text>
</comment>
<feature type="compositionally biased region" description="Basic and acidic residues" evidence="1">
    <location>
        <begin position="432"/>
        <end position="445"/>
    </location>
</feature>
<dbReference type="EMBL" id="JBBCAQ010000007">
    <property type="protein sequence ID" value="KAK7602687.1"/>
    <property type="molecule type" value="Genomic_DNA"/>
</dbReference>
<sequence length="512" mass="57569">MCSSSTSFKWLDILEKEFDKAFVNIDLLLTEFDGDDTDILHLVRKKLGTMCSCFSQLSHKALTIFQVNCKAEAEIVYLRSEIVDIKVQNELLEKEMHSLLVQLHADQLERLNIVYPEQKEKIKDKLQRDLAESSPVRSSFHDLEKKILTLENWKTRLQTENELLRSTIATLQAEVCGARLAARYLDKELAGRIQQLQLLTREDMNYDIRTKLWDQLDAEILLQRHKTVIKVMRQQKNHDAPPDDIAGRVRSVHLHRDPSKGLGISITGGKEHGVPILISDLEPELSKKNLFVGDAILSVNGIDLNQLTHKEAVKVLSSQMGSVILTVITLSTVKVDEIEEETNIPSYLSYPFFENTEIESENIAFDNKILNTTPTAPRTPPSRRTESENSSPEKLSEQAKSDEVRSDNELFGITTLQNIFRNVSTIDSSQKPAEENKSKSPKKENQQPSNFGAPESSRRRCSVNLRSDTNGTYSIDTIKPISAILNTNIPSDKSVHSAVISGIGDANVGTPV</sequence>
<dbReference type="PANTHER" id="PTHR16528:SF2">
    <property type="entry name" value="GOLGI-ASSOCIATED PDZ AND COILED-COIL MOTIF-CONTAINING PROTEIN"/>
    <property type="match status" value="1"/>
</dbReference>
<dbReference type="AlphaFoldDB" id="A0AAN9Y9G5"/>
<dbReference type="Proteomes" id="UP001367676">
    <property type="component" value="Unassembled WGS sequence"/>
</dbReference>
<dbReference type="InterPro" id="IPR038879">
    <property type="entry name" value="GOPC"/>
</dbReference>
<dbReference type="PANTHER" id="PTHR16528">
    <property type="entry name" value="GOLGI-ASSOCIATED PDZ AND COILED-COIL MOTIF-CONTAINING"/>
    <property type="match status" value="1"/>
</dbReference>
<dbReference type="Gene3D" id="2.30.42.10">
    <property type="match status" value="1"/>
</dbReference>
<proteinExistence type="predicted"/>
<gene>
    <name evidence="3" type="ORF">V9T40_006661</name>
</gene>
<dbReference type="PROSITE" id="PS50106">
    <property type="entry name" value="PDZ"/>
    <property type="match status" value="1"/>
</dbReference>